<feature type="signal peptide" evidence="1">
    <location>
        <begin position="1"/>
        <end position="22"/>
    </location>
</feature>
<proteinExistence type="predicted"/>
<accession>A0A0E9XYD9</accession>
<evidence type="ECO:0000256" key="1">
    <source>
        <dbReference type="SAM" id="SignalP"/>
    </source>
</evidence>
<reference evidence="2" key="1">
    <citation type="submission" date="2014-11" db="EMBL/GenBank/DDBJ databases">
        <authorList>
            <person name="Amaro Gonzalez C."/>
        </authorList>
    </citation>
    <scope>NUCLEOTIDE SEQUENCE</scope>
</reference>
<dbReference type="AlphaFoldDB" id="A0A0E9XYD9"/>
<protein>
    <submittedName>
        <fullName evidence="2">Uncharacterized protein</fullName>
    </submittedName>
</protein>
<reference evidence="2" key="2">
    <citation type="journal article" date="2015" name="Fish Shellfish Immunol.">
        <title>Early steps in the European eel (Anguilla anguilla)-Vibrio vulnificus interaction in the gills: Role of the RtxA13 toxin.</title>
        <authorList>
            <person name="Callol A."/>
            <person name="Pajuelo D."/>
            <person name="Ebbesson L."/>
            <person name="Teles M."/>
            <person name="MacKenzie S."/>
            <person name="Amaro C."/>
        </authorList>
    </citation>
    <scope>NUCLEOTIDE SEQUENCE</scope>
</reference>
<evidence type="ECO:0000313" key="2">
    <source>
        <dbReference type="EMBL" id="JAI07723.1"/>
    </source>
</evidence>
<dbReference type="EMBL" id="GBXM01000855">
    <property type="protein sequence ID" value="JAI07723.1"/>
    <property type="molecule type" value="Transcribed_RNA"/>
</dbReference>
<feature type="chain" id="PRO_5002435282" evidence="1">
    <location>
        <begin position="23"/>
        <end position="57"/>
    </location>
</feature>
<name>A0A0E9XYD9_ANGAN</name>
<sequence length="57" mass="6232">MTIGVVTLSKYLPVLFITQGLAVQSMTGTETLNAGYTRNTLHFLFSDKCFLLCCVNG</sequence>
<keyword evidence="1" id="KW-0732">Signal</keyword>
<organism evidence="2">
    <name type="scientific">Anguilla anguilla</name>
    <name type="common">European freshwater eel</name>
    <name type="synonym">Muraena anguilla</name>
    <dbReference type="NCBI Taxonomy" id="7936"/>
    <lineage>
        <taxon>Eukaryota</taxon>
        <taxon>Metazoa</taxon>
        <taxon>Chordata</taxon>
        <taxon>Craniata</taxon>
        <taxon>Vertebrata</taxon>
        <taxon>Euteleostomi</taxon>
        <taxon>Actinopterygii</taxon>
        <taxon>Neopterygii</taxon>
        <taxon>Teleostei</taxon>
        <taxon>Anguilliformes</taxon>
        <taxon>Anguillidae</taxon>
        <taxon>Anguilla</taxon>
    </lineage>
</organism>